<evidence type="ECO:0000313" key="2">
    <source>
        <dbReference type="Proteomes" id="UP000006787"/>
    </source>
</evidence>
<dbReference type="PANTHER" id="PTHR30121:SF6">
    <property type="entry name" value="SLR6007 PROTEIN"/>
    <property type="match status" value="1"/>
</dbReference>
<dbReference type="InterPro" id="IPR051162">
    <property type="entry name" value="T4SS_component"/>
</dbReference>
<dbReference type="EMBL" id="AMQS01000032">
    <property type="protein sequence ID" value="EKF50798.1"/>
    <property type="molecule type" value="Genomic_DNA"/>
</dbReference>
<dbReference type="Proteomes" id="UP000006787">
    <property type="component" value="Unassembled WGS sequence"/>
</dbReference>
<dbReference type="Gene3D" id="3.40.50.300">
    <property type="entry name" value="P-loop containing nucleotide triphosphate hydrolases"/>
    <property type="match status" value="2"/>
</dbReference>
<dbReference type="AlphaFoldDB" id="K2NT75"/>
<organism evidence="1 2">
    <name type="scientific">Lactococcus garvieae DCC43</name>
    <dbReference type="NCBI Taxonomy" id="1231377"/>
    <lineage>
        <taxon>Bacteria</taxon>
        <taxon>Bacillati</taxon>
        <taxon>Bacillota</taxon>
        <taxon>Bacilli</taxon>
        <taxon>Lactobacillales</taxon>
        <taxon>Streptococcaceae</taxon>
        <taxon>Lactococcus</taxon>
    </lineage>
</organism>
<reference evidence="1 2" key="1">
    <citation type="journal article" date="2012" name="J. Bacteriol.">
        <title>Genome Sequence of the Bacteriocin-Producing Strain Lactococcus garvieae DCC43.</title>
        <authorList>
            <person name="Gabrielsen C."/>
            <person name="Brede D.A."/>
            <person name="Hernandez P.E."/>
            <person name="Nes I.F."/>
            <person name="Diep D.B."/>
        </authorList>
    </citation>
    <scope>NUCLEOTIDE SEQUENCE [LARGE SCALE GENOMIC DNA]</scope>
    <source>
        <strain evidence="1 2">DCC43</strain>
    </source>
</reference>
<dbReference type="eggNOG" id="COG3451">
    <property type="taxonomic scope" value="Bacteria"/>
</dbReference>
<comment type="caution">
    <text evidence="1">The sequence shown here is derived from an EMBL/GenBank/DDBJ whole genome shotgun (WGS) entry which is preliminary data.</text>
</comment>
<proteinExistence type="predicted"/>
<dbReference type="PATRIC" id="fig|1231377.3.peg.1830"/>
<name>K2NT75_9LACT</name>
<evidence type="ECO:0000313" key="1">
    <source>
        <dbReference type="EMBL" id="EKF50798.1"/>
    </source>
</evidence>
<sequence>MMNNMNLNDFASDNMKQKKAKKLKLLPNIKSKVFPNKSKKVKDLTYPVTEFLENGYVVSEYNGVTQYQAIFRPTSYDLTKITDEEFDKLTRDYWEFHRLHKNEFKEIYLNFPESNKDNQDFVNEKMKSETDPIKQQYLNYEMKKLKVQEKWVKTRQSFIAVYGESIEDLEQNIDGLVTAGKQLFTFDQLDKKEIKLLFELFNNSGQLSENTRIVKRKHADSDIIETATHGGLVFGTSFTYYQSSKGYHAIMYVSELPLTKKDFWISSIVNHEHVEVATVDYHINPNVDYEVEIGDTVENYNDEAAQARKRGKTTLSDAAIRNANELRILADKMNDVGEVIKTMEIRLFISAPTLQELEEKVANLNKEVKFEARIYPGMMLSDYQAFFLSHSLWATKFENNFREGIELPAETFGIGFAHNNSFLHDGEAFFYGSTQTGGRVYFDPFAKSKSRLSYSKFVAGSLGSGKSTLLKHMLEDNWMRGNFVYIFDKAGEFQKIVKRLGGAYLHLDGRDGLINLLQVFGLVSKADENNMEEDVDASFNSHLTDTVDRFNILYEFKTTNANAKIRQILKEFYIDFGIYGTNATRPITQLSNKEYPTFIDFKHYLEKLFVQEQEPTRKAVEDDLISMITEVIEPNRKQFIGHTTLDNLLDNQLICFDISMINDNSTDPVYDTLFNVALSLFLSQAQNNGRQEWKDYVQGRKLWSEIKRTQIITDECHNVLNPYKSYATRAYSMTVAEGRKFFIDITLATQNVAKMLPPNAAQMGGEIGQAMNDISNIIGLVQYRMWMKQPPTAIPTLKKYFSDDFREFDYKDIKNYGIEENRGSKMMLVGATDKPLIMYHWVSPAELELFEGGA</sequence>
<dbReference type="SUPFAM" id="SSF52540">
    <property type="entry name" value="P-loop containing nucleoside triphosphate hydrolases"/>
    <property type="match status" value="1"/>
</dbReference>
<protein>
    <submittedName>
        <fullName evidence="1">Uncharacterized protein</fullName>
    </submittedName>
</protein>
<gene>
    <name evidence="1" type="ORF">C426_1849</name>
</gene>
<dbReference type="RefSeq" id="WP_003136428.1">
    <property type="nucleotide sequence ID" value="NZ_AMQS01000032.1"/>
</dbReference>
<dbReference type="InterPro" id="IPR027417">
    <property type="entry name" value="P-loop_NTPase"/>
</dbReference>
<accession>K2NT75</accession>
<dbReference type="PANTHER" id="PTHR30121">
    <property type="entry name" value="UNCHARACTERIZED PROTEIN YJGR-RELATED"/>
    <property type="match status" value="1"/>
</dbReference>